<evidence type="ECO:0000313" key="12">
    <source>
        <dbReference type="Proteomes" id="UP000257127"/>
    </source>
</evidence>
<evidence type="ECO:0000313" key="11">
    <source>
        <dbReference type="EMBL" id="RFC55952.1"/>
    </source>
</evidence>
<protein>
    <recommendedName>
        <fullName evidence="9">Transport permease protein</fullName>
    </recommendedName>
</protein>
<evidence type="ECO:0000259" key="10">
    <source>
        <dbReference type="PROSITE" id="PS51012"/>
    </source>
</evidence>
<comment type="similarity">
    <text evidence="2 9">Belongs to the ABC-2 integral membrane protein family.</text>
</comment>
<proteinExistence type="inferred from homology"/>
<feature type="transmembrane region" description="Helical" evidence="9">
    <location>
        <begin position="37"/>
        <end position="55"/>
    </location>
</feature>
<organism evidence="11 12">
    <name type="scientific">Brumimicrobium aurantiacum</name>
    <dbReference type="NCBI Taxonomy" id="1737063"/>
    <lineage>
        <taxon>Bacteria</taxon>
        <taxon>Pseudomonadati</taxon>
        <taxon>Bacteroidota</taxon>
        <taxon>Flavobacteriia</taxon>
        <taxon>Flavobacteriales</taxon>
        <taxon>Crocinitomicaceae</taxon>
        <taxon>Brumimicrobium</taxon>
    </lineage>
</organism>
<dbReference type="PANTHER" id="PTHR30413:SF8">
    <property type="entry name" value="TRANSPORT PERMEASE PROTEIN"/>
    <property type="match status" value="1"/>
</dbReference>
<feature type="transmembrane region" description="Helical" evidence="9">
    <location>
        <begin position="109"/>
        <end position="133"/>
    </location>
</feature>
<keyword evidence="5" id="KW-0997">Cell inner membrane</keyword>
<evidence type="ECO:0000256" key="8">
    <source>
        <dbReference type="ARBA" id="ARBA00023136"/>
    </source>
</evidence>
<evidence type="ECO:0000256" key="3">
    <source>
        <dbReference type="ARBA" id="ARBA00022448"/>
    </source>
</evidence>
<dbReference type="GO" id="GO:0140359">
    <property type="term" value="F:ABC-type transporter activity"/>
    <property type="evidence" value="ECO:0007669"/>
    <property type="project" value="InterPro"/>
</dbReference>
<dbReference type="Proteomes" id="UP000257127">
    <property type="component" value="Unassembled WGS sequence"/>
</dbReference>
<keyword evidence="3 9" id="KW-0813">Transport</keyword>
<feature type="domain" description="ABC transmembrane type-2" evidence="10">
    <location>
        <begin position="36"/>
        <end position="254"/>
    </location>
</feature>
<keyword evidence="4 9" id="KW-1003">Cell membrane</keyword>
<dbReference type="AlphaFoldDB" id="A0A3E1F2B0"/>
<gene>
    <name evidence="11" type="ORF">DXU93_03170</name>
</gene>
<feature type="transmembrane region" description="Helical" evidence="9">
    <location>
        <begin position="177"/>
        <end position="195"/>
    </location>
</feature>
<feature type="transmembrane region" description="Helical" evidence="9">
    <location>
        <begin position="230"/>
        <end position="251"/>
    </location>
</feature>
<keyword evidence="7 9" id="KW-1133">Transmembrane helix</keyword>
<dbReference type="PROSITE" id="PS51012">
    <property type="entry name" value="ABC_TM2"/>
    <property type="match status" value="1"/>
</dbReference>
<evidence type="ECO:0000256" key="2">
    <source>
        <dbReference type="ARBA" id="ARBA00007783"/>
    </source>
</evidence>
<dbReference type="PANTHER" id="PTHR30413">
    <property type="entry name" value="INNER MEMBRANE TRANSPORT PERMEASE"/>
    <property type="match status" value="1"/>
</dbReference>
<dbReference type="Pfam" id="PF01061">
    <property type="entry name" value="ABC2_membrane"/>
    <property type="match status" value="1"/>
</dbReference>
<keyword evidence="12" id="KW-1185">Reference proteome</keyword>
<dbReference type="EMBL" id="QURB01000001">
    <property type="protein sequence ID" value="RFC55952.1"/>
    <property type="molecule type" value="Genomic_DNA"/>
</dbReference>
<evidence type="ECO:0000256" key="9">
    <source>
        <dbReference type="RuleBase" id="RU361157"/>
    </source>
</evidence>
<dbReference type="OrthoDB" id="9786910at2"/>
<evidence type="ECO:0000256" key="5">
    <source>
        <dbReference type="ARBA" id="ARBA00022519"/>
    </source>
</evidence>
<dbReference type="InterPro" id="IPR047817">
    <property type="entry name" value="ABC2_TM_bact-type"/>
</dbReference>
<evidence type="ECO:0000256" key="7">
    <source>
        <dbReference type="ARBA" id="ARBA00022989"/>
    </source>
</evidence>
<feature type="transmembrane region" description="Helical" evidence="9">
    <location>
        <begin position="145"/>
        <end position="171"/>
    </location>
</feature>
<comment type="caution">
    <text evidence="11">The sequence shown here is derived from an EMBL/GenBank/DDBJ whole genome shotgun (WGS) entry which is preliminary data.</text>
</comment>
<dbReference type="GO" id="GO:0005886">
    <property type="term" value="C:plasma membrane"/>
    <property type="evidence" value="ECO:0007669"/>
    <property type="project" value="UniProtKB-SubCell"/>
</dbReference>
<evidence type="ECO:0000256" key="4">
    <source>
        <dbReference type="ARBA" id="ARBA00022475"/>
    </source>
</evidence>
<keyword evidence="8 9" id="KW-0472">Membrane</keyword>
<evidence type="ECO:0000256" key="1">
    <source>
        <dbReference type="ARBA" id="ARBA00004429"/>
    </source>
</evidence>
<sequence length="262" mass="30495">MGSNAASAQLTRKNRWERIWLLAKIEFKLRYYENRLGLLWALLKPLIQLVIYFIAFKIVMRNNIENFAIYLFAGIIIWQFFSETTGGLINILKTKKYLYEYSNMSKIEIYLASLISATLGFGFNFLILIIFLIAGGIDIGWNLFYFPFIFISLFIFCFGIALILSNLYLMVKDINQFWPLISQFLMWLSPIFLGFEALKNNIPFISFLNPLFGYISSFRDVVMYNTSPDFTIVLINFIHAIIALCFGLFLLRTIGKRASELL</sequence>
<reference evidence="11 12" key="1">
    <citation type="submission" date="2018-08" db="EMBL/GenBank/DDBJ databases">
        <title>The draft genome squence of Brumimicrobium sp. N62.</title>
        <authorList>
            <person name="Du Z.-J."/>
            <person name="Luo H.-R."/>
        </authorList>
    </citation>
    <scope>NUCLEOTIDE SEQUENCE [LARGE SCALE GENOMIC DNA]</scope>
    <source>
        <strain evidence="11 12">N62</strain>
    </source>
</reference>
<dbReference type="RefSeq" id="WP_116879787.1">
    <property type="nucleotide sequence ID" value="NZ_QURB01000001.1"/>
</dbReference>
<accession>A0A3E1F2B0</accession>
<comment type="subcellular location">
    <subcellularLocation>
        <location evidence="1">Cell inner membrane</location>
        <topology evidence="1">Multi-pass membrane protein</topology>
    </subcellularLocation>
    <subcellularLocation>
        <location evidence="9">Cell membrane</location>
        <topology evidence="9">Multi-pass membrane protein</topology>
    </subcellularLocation>
</comment>
<dbReference type="InterPro" id="IPR013525">
    <property type="entry name" value="ABC2_TM"/>
</dbReference>
<evidence type="ECO:0000256" key="6">
    <source>
        <dbReference type="ARBA" id="ARBA00022692"/>
    </source>
</evidence>
<keyword evidence="6 9" id="KW-0812">Transmembrane</keyword>
<name>A0A3E1F2B0_9FLAO</name>
<feature type="transmembrane region" description="Helical" evidence="9">
    <location>
        <begin position="67"/>
        <end position="89"/>
    </location>
</feature>
<dbReference type="GO" id="GO:0015920">
    <property type="term" value="P:lipopolysaccharide transport"/>
    <property type="evidence" value="ECO:0007669"/>
    <property type="project" value="TreeGrafter"/>
</dbReference>